<dbReference type="Pfam" id="PF00535">
    <property type="entry name" value="Glycos_transf_2"/>
    <property type="match status" value="1"/>
</dbReference>
<evidence type="ECO:0000256" key="4">
    <source>
        <dbReference type="ARBA" id="ARBA00022679"/>
    </source>
</evidence>
<evidence type="ECO:0000313" key="9">
    <source>
        <dbReference type="EMBL" id="KAA0889012.1"/>
    </source>
</evidence>
<name>A0A5A9X759_9BACT</name>
<keyword evidence="2" id="KW-1003">Cell membrane</keyword>
<dbReference type="GO" id="GO:0016757">
    <property type="term" value="F:glycosyltransferase activity"/>
    <property type="evidence" value="ECO:0007669"/>
    <property type="project" value="UniProtKB-KW"/>
</dbReference>
<sequence>MQRDMLSISVIVPCKDEEHILPLTLGALINETRNGYISEIILVDNQSTDSSVDIARSLGVKVFSCSGNVSQVRNYGAQNAANGIIAFVDADVEVVAGWSSWIVNYFNSFKYPNNIIIGDVYGVRNGCSWVERIWHKSLKERQITKYINGGNIALTKRCFIKTGGFDSSLVTGEDVDFCQRASDNGIDIVRTESMKTIHHGYPNDLRSFYICERWHGLGMVKYSKTIISKPLLLSYFVLSMPISIPLYYKLFGPNALIVLPLPAFILSSRRLKSSNLFDKLKLMILFIIYGFARAHALFDIFKDRITKR</sequence>
<protein>
    <submittedName>
        <fullName evidence="9">Glycosyltransferase</fullName>
    </submittedName>
</protein>
<feature type="domain" description="Glycosyltransferase 2-like" evidence="7">
    <location>
        <begin position="9"/>
        <end position="134"/>
    </location>
</feature>
<dbReference type="PANTHER" id="PTHR43646">
    <property type="entry name" value="GLYCOSYLTRANSFERASE"/>
    <property type="match status" value="1"/>
</dbReference>
<dbReference type="Gene3D" id="3.90.550.10">
    <property type="entry name" value="Spore Coat Polysaccharide Biosynthesis Protein SpsA, Chain A"/>
    <property type="match status" value="1"/>
</dbReference>
<dbReference type="InterPro" id="IPR027791">
    <property type="entry name" value="Galactosyl_T_C"/>
</dbReference>
<comment type="caution">
    <text evidence="9">The sequence shown here is derived from an EMBL/GenBank/DDBJ whole genome shotgun (WGS) entry which is preliminary data.</text>
</comment>
<proteinExistence type="predicted"/>
<evidence type="ECO:0000256" key="6">
    <source>
        <dbReference type="SAM" id="Phobius"/>
    </source>
</evidence>
<keyword evidence="4 9" id="KW-0808">Transferase</keyword>
<dbReference type="EMBL" id="SRSD01000009">
    <property type="protein sequence ID" value="KAA0889012.1"/>
    <property type="molecule type" value="Genomic_DNA"/>
</dbReference>
<dbReference type="InterPro" id="IPR029044">
    <property type="entry name" value="Nucleotide-diphossugar_trans"/>
</dbReference>
<keyword evidence="6" id="KW-0812">Transmembrane</keyword>
<keyword evidence="3" id="KW-0328">Glycosyltransferase</keyword>
<evidence type="ECO:0000313" key="10">
    <source>
        <dbReference type="Proteomes" id="UP000324298"/>
    </source>
</evidence>
<comment type="subcellular location">
    <subcellularLocation>
        <location evidence="1">Cell membrane</location>
    </subcellularLocation>
</comment>
<dbReference type="Pfam" id="PF02709">
    <property type="entry name" value="Glyco_transf_7C"/>
    <property type="match status" value="1"/>
</dbReference>
<dbReference type="GO" id="GO:0005886">
    <property type="term" value="C:plasma membrane"/>
    <property type="evidence" value="ECO:0007669"/>
    <property type="project" value="UniProtKB-SubCell"/>
</dbReference>
<evidence type="ECO:0000256" key="3">
    <source>
        <dbReference type="ARBA" id="ARBA00022676"/>
    </source>
</evidence>
<feature type="transmembrane region" description="Helical" evidence="6">
    <location>
        <begin position="226"/>
        <end position="244"/>
    </location>
</feature>
<keyword evidence="5 6" id="KW-0472">Membrane</keyword>
<gene>
    <name evidence="9" type="ORF">ET418_14250</name>
</gene>
<dbReference type="PANTHER" id="PTHR43646:SF2">
    <property type="entry name" value="GLYCOSYLTRANSFERASE 2-LIKE DOMAIN-CONTAINING PROTEIN"/>
    <property type="match status" value="1"/>
</dbReference>
<keyword evidence="6" id="KW-1133">Transmembrane helix</keyword>
<dbReference type="Proteomes" id="UP000324298">
    <property type="component" value="Unassembled WGS sequence"/>
</dbReference>
<evidence type="ECO:0000256" key="2">
    <source>
        <dbReference type="ARBA" id="ARBA00022475"/>
    </source>
</evidence>
<evidence type="ECO:0000259" key="8">
    <source>
        <dbReference type="Pfam" id="PF02709"/>
    </source>
</evidence>
<dbReference type="RefSeq" id="WP_149308656.1">
    <property type="nucleotide sequence ID" value="NZ_SRSD01000009.1"/>
</dbReference>
<dbReference type="OrthoDB" id="9809116at2"/>
<dbReference type="SUPFAM" id="SSF53448">
    <property type="entry name" value="Nucleotide-diphospho-sugar transferases"/>
    <property type="match status" value="1"/>
</dbReference>
<evidence type="ECO:0000256" key="1">
    <source>
        <dbReference type="ARBA" id="ARBA00004236"/>
    </source>
</evidence>
<feature type="transmembrane region" description="Helical" evidence="6">
    <location>
        <begin position="280"/>
        <end position="298"/>
    </location>
</feature>
<feature type="domain" description="Galactosyltransferase C-terminal" evidence="8">
    <location>
        <begin position="145"/>
        <end position="195"/>
    </location>
</feature>
<evidence type="ECO:0000259" key="7">
    <source>
        <dbReference type="Pfam" id="PF00535"/>
    </source>
</evidence>
<dbReference type="InterPro" id="IPR001173">
    <property type="entry name" value="Glyco_trans_2-like"/>
</dbReference>
<accession>A0A5A9X759</accession>
<evidence type="ECO:0000256" key="5">
    <source>
        <dbReference type="ARBA" id="ARBA00023136"/>
    </source>
</evidence>
<keyword evidence="10" id="KW-1185">Reference proteome</keyword>
<dbReference type="AlphaFoldDB" id="A0A5A9X759"/>
<organism evidence="9 10">
    <name type="scientific">Oryzomonas rubra</name>
    <dbReference type="NCBI Taxonomy" id="2509454"/>
    <lineage>
        <taxon>Bacteria</taxon>
        <taxon>Pseudomonadati</taxon>
        <taxon>Thermodesulfobacteriota</taxon>
        <taxon>Desulfuromonadia</taxon>
        <taxon>Geobacterales</taxon>
        <taxon>Geobacteraceae</taxon>
        <taxon>Oryzomonas</taxon>
    </lineage>
</organism>
<reference evidence="9 10" key="1">
    <citation type="submission" date="2019-04" db="EMBL/GenBank/DDBJ databases">
        <title>Geobacter ruber sp. nov., ferric-reducing bacteria isolated from paddy soil.</title>
        <authorList>
            <person name="Xu Z."/>
            <person name="Masuda Y."/>
            <person name="Itoh H."/>
            <person name="Senoo K."/>
        </authorList>
    </citation>
    <scope>NUCLEOTIDE SEQUENCE [LARGE SCALE GENOMIC DNA]</scope>
    <source>
        <strain evidence="9 10">Red88</strain>
    </source>
</reference>